<dbReference type="GO" id="GO:0008654">
    <property type="term" value="P:phospholipid biosynthetic process"/>
    <property type="evidence" value="ECO:0007669"/>
    <property type="project" value="UniProtKB-UniRule"/>
</dbReference>
<keyword evidence="11" id="KW-0012">Acyltransferase</keyword>
<dbReference type="HAMAP" id="MF_01043">
    <property type="entry name" value="PlsY"/>
    <property type="match status" value="1"/>
</dbReference>
<comment type="subunit">
    <text evidence="10">Probably interacts with PlsX.</text>
</comment>
<evidence type="ECO:0000256" key="3">
    <source>
        <dbReference type="ARBA" id="ARBA00022679"/>
    </source>
</evidence>
<dbReference type="Pfam" id="PF02660">
    <property type="entry name" value="G3P_acyltransf"/>
    <property type="match status" value="1"/>
</dbReference>
<comment type="similarity">
    <text evidence="10">Belongs to the PlsY family.</text>
</comment>
<evidence type="ECO:0000256" key="10">
    <source>
        <dbReference type="HAMAP-Rule" id="MF_01043"/>
    </source>
</evidence>
<comment type="catalytic activity">
    <reaction evidence="10">
        <text>an acyl phosphate + sn-glycerol 3-phosphate = a 1-acyl-sn-glycero-3-phosphate + phosphate</text>
        <dbReference type="Rhea" id="RHEA:34075"/>
        <dbReference type="ChEBI" id="CHEBI:43474"/>
        <dbReference type="ChEBI" id="CHEBI:57597"/>
        <dbReference type="ChEBI" id="CHEBI:57970"/>
        <dbReference type="ChEBI" id="CHEBI:59918"/>
        <dbReference type="EC" id="2.3.1.275"/>
    </reaction>
</comment>
<dbReference type="GO" id="GO:0005886">
    <property type="term" value="C:plasma membrane"/>
    <property type="evidence" value="ECO:0007669"/>
    <property type="project" value="UniProtKB-SubCell"/>
</dbReference>
<dbReference type="EMBL" id="LN609302">
    <property type="protein sequence ID" value="CEF55217.1"/>
    <property type="molecule type" value="Genomic_DNA"/>
</dbReference>
<keyword evidence="7 10" id="KW-0472">Membrane</keyword>
<gene>
    <name evidence="11" type="primary">ygiH</name>
    <name evidence="10" type="synonym">plsY</name>
    <name evidence="11" type="ORF">AGA_1254</name>
</gene>
<evidence type="ECO:0000313" key="11">
    <source>
        <dbReference type="EMBL" id="CEF55217.1"/>
    </source>
</evidence>
<dbReference type="STRING" id="431306.AGA_1254"/>
<evidence type="ECO:0000256" key="7">
    <source>
        <dbReference type="ARBA" id="ARBA00023136"/>
    </source>
</evidence>
<evidence type="ECO:0000256" key="6">
    <source>
        <dbReference type="ARBA" id="ARBA00023098"/>
    </source>
</evidence>
<dbReference type="PATRIC" id="fig|431306.5.peg.1276"/>
<comment type="pathway">
    <text evidence="10">Lipid metabolism; phospholipid metabolism.</text>
</comment>
<dbReference type="Proteomes" id="UP000068250">
    <property type="component" value="Chromosome I"/>
</dbReference>
<evidence type="ECO:0000256" key="5">
    <source>
        <dbReference type="ARBA" id="ARBA00022989"/>
    </source>
</evidence>
<keyword evidence="5 10" id="KW-1133">Transmembrane helix</keyword>
<evidence type="ECO:0000256" key="4">
    <source>
        <dbReference type="ARBA" id="ARBA00022692"/>
    </source>
</evidence>
<dbReference type="RefSeq" id="WP_059023443.1">
    <property type="nucleotide sequence ID" value="NZ_LN609302.1"/>
</dbReference>
<dbReference type="PANTHER" id="PTHR30309">
    <property type="entry name" value="INNER MEMBRANE PROTEIN YGIH"/>
    <property type="match status" value="1"/>
</dbReference>
<protein>
    <recommendedName>
        <fullName evidence="10">Glycerol-3-phosphate acyltransferase</fullName>
    </recommendedName>
    <alternativeName>
        <fullName evidence="10">Acyl-PO4 G3P acyltransferase</fullName>
    </alternativeName>
    <alternativeName>
        <fullName evidence="10">Acyl-phosphate--glycerol-3-phosphate acyltransferase</fullName>
    </alternativeName>
    <alternativeName>
        <fullName evidence="10">G3P acyltransferase</fullName>
        <shortName evidence="10">GPAT</shortName>
        <ecNumber evidence="10">2.3.1.275</ecNumber>
    </alternativeName>
    <alternativeName>
        <fullName evidence="10">Lysophosphatidic acid synthase</fullName>
        <shortName evidence="10">LPA synthase</shortName>
    </alternativeName>
</protein>
<dbReference type="NCBIfam" id="TIGR00023">
    <property type="entry name" value="glycerol-3-phosphate 1-O-acyltransferase PlsY"/>
    <property type="match status" value="1"/>
</dbReference>
<sequence length="226" mass="23399">MTEQLPSYILWLMAAMAFMGYALGSVPFGLILTNIGGAGDLRKIGSGNIGATNVLRTGRKDLAAATLGLDAAKGFLAVLIAWVMTSPDFSDRTASLAALAAVVGHCFPIFLGFRGGKGVATGLGALLALSPITGLIGCAVWLGVAKASRISSAGALAAFVVMPVVILALYGFSFQSSPKPMATLLISLLVIARHHENIGRILRGTESRIGQKKTDQPFCSPQPTKA</sequence>
<keyword evidence="6 10" id="KW-0443">Lipid metabolism</keyword>
<dbReference type="UniPathway" id="UPA00085"/>
<name>A0A0U4YBN5_9PROT</name>
<accession>A0A0U4YBN5</accession>
<keyword evidence="9 10" id="KW-1208">Phospholipid metabolism</keyword>
<evidence type="ECO:0000256" key="9">
    <source>
        <dbReference type="ARBA" id="ARBA00023264"/>
    </source>
</evidence>
<dbReference type="SMART" id="SM01207">
    <property type="entry name" value="G3P_acyltransf"/>
    <property type="match status" value="1"/>
</dbReference>
<keyword evidence="1 10" id="KW-1003">Cell membrane</keyword>
<keyword evidence="2 10" id="KW-0444">Lipid biosynthesis</keyword>
<feature type="transmembrane region" description="Helical" evidence="10">
    <location>
        <begin position="62"/>
        <end position="84"/>
    </location>
</feature>
<comment type="subcellular location">
    <subcellularLocation>
        <location evidence="10">Cell membrane</location>
        <topology evidence="10">Multi-pass membrane protein</topology>
    </subcellularLocation>
</comment>
<dbReference type="OrthoDB" id="9777124at2"/>
<dbReference type="AlphaFoldDB" id="A0A0U4YBN5"/>
<dbReference type="EC" id="2.3.1.275" evidence="10"/>
<dbReference type="PANTHER" id="PTHR30309:SF0">
    <property type="entry name" value="GLYCEROL-3-PHOSPHATE ACYLTRANSFERASE-RELATED"/>
    <property type="match status" value="1"/>
</dbReference>
<evidence type="ECO:0000256" key="8">
    <source>
        <dbReference type="ARBA" id="ARBA00023209"/>
    </source>
</evidence>
<comment type="function">
    <text evidence="10">Catalyzes the transfer of an acyl group from acyl-phosphate (acyl-PO(4)) to glycerol-3-phosphate (G3P) to form lysophosphatidic acid (LPA). This enzyme utilizes acyl-phosphate as fatty acyl donor, but not acyl-CoA or acyl-ACP.</text>
</comment>
<dbReference type="InterPro" id="IPR003811">
    <property type="entry name" value="G3P_acylTferase_PlsY"/>
</dbReference>
<dbReference type="GO" id="GO:0043772">
    <property type="term" value="F:acyl-phosphate glycerol-3-phosphate acyltransferase activity"/>
    <property type="evidence" value="ECO:0007669"/>
    <property type="project" value="UniProtKB-UniRule"/>
</dbReference>
<proteinExistence type="inferred from homology"/>
<feature type="transmembrane region" description="Helical" evidence="10">
    <location>
        <begin position="12"/>
        <end position="33"/>
    </location>
</feature>
<keyword evidence="3 10" id="KW-0808">Transferase</keyword>
<evidence type="ECO:0000313" key="12">
    <source>
        <dbReference type="Proteomes" id="UP000068250"/>
    </source>
</evidence>
<keyword evidence="8 10" id="KW-0594">Phospholipid biosynthesis</keyword>
<keyword evidence="4 10" id="KW-0812">Transmembrane</keyword>
<evidence type="ECO:0000256" key="2">
    <source>
        <dbReference type="ARBA" id="ARBA00022516"/>
    </source>
</evidence>
<feature type="transmembrane region" description="Helical" evidence="10">
    <location>
        <begin position="125"/>
        <end position="144"/>
    </location>
</feature>
<feature type="transmembrane region" description="Helical" evidence="10">
    <location>
        <begin position="96"/>
        <end position="113"/>
    </location>
</feature>
<reference evidence="12" key="1">
    <citation type="submission" date="2014-09" db="EMBL/GenBank/DDBJ databases">
        <authorList>
            <person name="Illeghems K.G."/>
        </authorList>
    </citation>
    <scope>NUCLEOTIDE SEQUENCE [LARGE SCALE GENOMIC DNA]</scope>
    <source>
        <strain evidence="12">LMG 23848T</strain>
    </source>
</reference>
<evidence type="ECO:0000256" key="1">
    <source>
        <dbReference type="ARBA" id="ARBA00022475"/>
    </source>
</evidence>
<feature type="transmembrane region" description="Helical" evidence="10">
    <location>
        <begin position="150"/>
        <end position="172"/>
    </location>
</feature>
<organism evidence="11 12">
    <name type="scientific">Acetobacter ghanensis</name>
    <dbReference type="NCBI Taxonomy" id="431306"/>
    <lineage>
        <taxon>Bacteria</taxon>
        <taxon>Pseudomonadati</taxon>
        <taxon>Pseudomonadota</taxon>
        <taxon>Alphaproteobacteria</taxon>
        <taxon>Acetobacterales</taxon>
        <taxon>Acetobacteraceae</taxon>
        <taxon>Acetobacter</taxon>
    </lineage>
</organism>